<evidence type="ECO:0000256" key="3">
    <source>
        <dbReference type="SAM" id="MobiDB-lite"/>
    </source>
</evidence>
<feature type="region of interest" description="Disordered" evidence="3">
    <location>
        <begin position="1"/>
        <end position="27"/>
    </location>
</feature>
<proteinExistence type="inferred from homology"/>
<dbReference type="SUPFAM" id="SSF58014">
    <property type="entry name" value="Coiled-coil domain of nucleotide exchange factor GrpE"/>
    <property type="match status" value="1"/>
</dbReference>
<evidence type="ECO:0000256" key="2">
    <source>
        <dbReference type="ARBA" id="ARBA00023186"/>
    </source>
</evidence>
<gene>
    <name evidence="4" type="ORF">MasN3_32980</name>
</gene>
<dbReference type="EMBL" id="AP026966">
    <property type="protein sequence ID" value="BDT59804.1"/>
    <property type="molecule type" value="Genomic_DNA"/>
</dbReference>
<dbReference type="RefSeq" id="WP_281908667.1">
    <property type="nucleotide sequence ID" value="NZ_AP026966.1"/>
</dbReference>
<evidence type="ECO:0000313" key="4">
    <source>
        <dbReference type="EMBL" id="BDT59804.1"/>
    </source>
</evidence>
<organism evidence="4 5">
    <name type="scientific">Massilia varians</name>
    <dbReference type="NCBI Taxonomy" id="457921"/>
    <lineage>
        <taxon>Bacteria</taxon>
        <taxon>Pseudomonadati</taxon>
        <taxon>Pseudomonadota</taxon>
        <taxon>Betaproteobacteria</taxon>
        <taxon>Burkholderiales</taxon>
        <taxon>Oxalobacteraceae</taxon>
        <taxon>Telluria group</taxon>
        <taxon>Massilia</taxon>
    </lineage>
</organism>
<dbReference type="Proteomes" id="UP001163336">
    <property type="component" value="Chromosome"/>
</dbReference>
<dbReference type="InterPro" id="IPR000740">
    <property type="entry name" value="GrpE"/>
</dbReference>
<dbReference type="InterPro" id="IPR013805">
    <property type="entry name" value="GrpE_CC"/>
</dbReference>
<reference evidence="4" key="1">
    <citation type="submission" date="2022-11" db="EMBL/GenBank/DDBJ databases">
        <title>Isolation and characterization of PLA-degrading bacterium Massilia sp. from Antarctic soil.</title>
        <authorList>
            <person name="Sato K."/>
            <person name="Gomez-Fuentes C."/>
            <person name="Ahmad S.A."/>
            <person name="Zulkharnain A."/>
        </authorList>
    </citation>
    <scope>NUCLEOTIDE SEQUENCE</scope>
    <source>
        <strain evidence="4">N-3</strain>
    </source>
</reference>
<protein>
    <submittedName>
        <fullName evidence="4">Uncharacterized protein</fullName>
    </submittedName>
</protein>
<name>A0ABM8C940_9BURK</name>
<keyword evidence="2" id="KW-0143">Chaperone</keyword>
<sequence>MTEMNCAGSFHPQDDADVKGAPSAHGGGIEERIAATGRRIAALQHQLDGAMAELGQARRRATADLALAARYGHQDLALALLPFRDALEAALAVRTGDAAALREGLVLAGRQLDAALARRHG</sequence>
<accession>A0ABM8C940</accession>
<evidence type="ECO:0000313" key="5">
    <source>
        <dbReference type="Proteomes" id="UP001163336"/>
    </source>
</evidence>
<keyword evidence="5" id="KW-1185">Reference proteome</keyword>
<dbReference type="Pfam" id="PF01025">
    <property type="entry name" value="GrpE"/>
    <property type="match status" value="1"/>
</dbReference>
<comment type="similarity">
    <text evidence="1">Belongs to the GrpE family.</text>
</comment>
<dbReference type="Gene3D" id="3.90.20.20">
    <property type="match status" value="1"/>
</dbReference>
<evidence type="ECO:0000256" key="1">
    <source>
        <dbReference type="ARBA" id="ARBA00009054"/>
    </source>
</evidence>